<sequence length="150" mass="16637">MNSPLKLKRRDTFNLGLGPAMEEFMDEKQIPALVVPEAVPQDVADSAPRQAVVHSIAPQPEPVRLRPKPVRPKAEQSEPDAASGKRTSITIYAPEYVSKALRKRAFEKDMTVTAYILHALALAKIPVRKEDLLCDGRKSDSAARIDILRD</sequence>
<gene>
    <name evidence="2" type="ordered locus">Rvan_1454</name>
</gene>
<dbReference type="RefSeq" id="WP_013419110.1">
    <property type="nucleotide sequence ID" value="NC_014664.1"/>
</dbReference>
<dbReference type="Proteomes" id="UP000001399">
    <property type="component" value="Chromosome"/>
</dbReference>
<evidence type="ECO:0000313" key="2">
    <source>
        <dbReference type="EMBL" id="ADP70709.1"/>
    </source>
</evidence>
<dbReference type="AlphaFoldDB" id="E3I758"/>
<keyword evidence="3" id="KW-1185">Reference proteome</keyword>
<name>E3I758_RHOVT</name>
<evidence type="ECO:0000256" key="1">
    <source>
        <dbReference type="SAM" id="MobiDB-lite"/>
    </source>
</evidence>
<organism evidence="2 3">
    <name type="scientific">Rhodomicrobium vannielii (strain ATCC 17100 / DSM 162 / LMG 4299 / NCIMB 10020 / ATH 3.1.1)</name>
    <dbReference type="NCBI Taxonomy" id="648757"/>
    <lineage>
        <taxon>Bacteria</taxon>
        <taxon>Pseudomonadati</taxon>
        <taxon>Pseudomonadota</taxon>
        <taxon>Alphaproteobacteria</taxon>
        <taxon>Hyphomicrobiales</taxon>
        <taxon>Hyphomicrobiaceae</taxon>
        <taxon>Rhodomicrobium</taxon>
    </lineage>
</organism>
<evidence type="ECO:0000313" key="3">
    <source>
        <dbReference type="Proteomes" id="UP000001399"/>
    </source>
</evidence>
<feature type="region of interest" description="Disordered" evidence="1">
    <location>
        <begin position="44"/>
        <end position="86"/>
    </location>
</feature>
<reference evidence="3" key="1">
    <citation type="journal article" date="2011" name="J. Bacteriol.">
        <title>Genome sequences of eight morphologically diverse alphaproteobacteria.</title>
        <authorList>
            <consortium name="US DOE Joint Genome Institute"/>
            <person name="Brown P.J."/>
            <person name="Kysela D.T."/>
            <person name="Buechlein A."/>
            <person name="Hemmerich C."/>
            <person name="Brun Y.V."/>
        </authorList>
    </citation>
    <scope>NUCLEOTIDE SEQUENCE [LARGE SCALE GENOMIC DNA]</scope>
    <source>
        <strain evidence="3">ATCC 17100 / ATH 3.1.1 / DSM 162 / LMG 4299</strain>
    </source>
</reference>
<dbReference type="EMBL" id="CP002292">
    <property type="protein sequence ID" value="ADP70709.1"/>
    <property type="molecule type" value="Genomic_DNA"/>
</dbReference>
<dbReference type="HOGENOM" id="CLU_1739137_0_0_5"/>
<proteinExistence type="predicted"/>
<dbReference type="KEGG" id="rva:Rvan_1454"/>
<protein>
    <submittedName>
        <fullName evidence="2">Uncharacterized protein</fullName>
    </submittedName>
</protein>
<dbReference type="STRING" id="648757.Rvan_1454"/>
<accession>E3I758</accession>